<evidence type="ECO:0000256" key="3">
    <source>
        <dbReference type="ARBA" id="ARBA00022771"/>
    </source>
</evidence>
<dbReference type="InterPro" id="IPR002939">
    <property type="entry name" value="DnaJ_C"/>
</dbReference>
<dbReference type="InterPro" id="IPR018253">
    <property type="entry name" value="DnaJ_domain_CS"/>
</dbReference>
<dbReference type="SUPFAM" id="SSF49493">
    <property type="entry name" value="HSP40/DnaJ peptide-binding domain"/>
    <property type="match status" value="2"/>
</dbReference>
<dbReference type="CDD" id="cd10719">
    <property type="entry name" value="DnaJ_zf"/>
    <property type="match status" value="1"/>
</dbReference>
<protein>
    <submittedName>
        <fullName evidence="9">Uncharacterized protein</fullName>
    </submittedName>
</protein>
<dbReference type="PRINTS" id="PR00625">
    <property type="entry name" value="JDOMAIN"/>
</dbReference>
<proteinExistence type="inferred from homology"/>
<dbReference type="CDD" id="cd10747">
    <property type="entry name" value="DnaJ_C"/>
    <property type="match status" value="1"/>
</dbReference>
<evidence type="ECO:0000256" key="6">
    <source>
        <dbReference type="SAM" id="MobiDB-lite"/>
    </source>
</evidence>
<dbReference type="InterPro" id="IPR008971">
    <property type="entry name" value="HSP40/DnaJ_pept-bd"/>
</dbReference>
<dbReference type="GO" id="GO:0030544">
    <property type="term" value="F:Hsp70 protein binding"/>
    <property type="evidence" value="ECO:0007669"/>
    <property type="project" value="InterPro"/>
</dbReference>
<sequence>MVRDSKFYDVLGVSPDASEGDIKKAYRKIAIQCHPDKNPSPEAAEKFKAASQAYEVLSDEDKRKTYDRYGEEAVNGEGGGGPGMSAQDIFSQFFGGGFGGGGGGRSQESRGKDVGHAMPVSLEDLYNGKTRKLALNKQVICSTCNGSGSKTKGRTSTCQECRGQGIRVVVRQLGPGMVQQMQTTCPACKGEGVAVDPKDRCTACSGNRVSNEKKILEVHIDKGMKHNDKITFSREGDQHPDIKIPGDVVIVLQEKKHERFERKGQDLVMHKTISLAEALCGFSFPIKHLDGRTLLVKSQPGNVVKPGKTMAIPNEGMPKHRNPFDKGSLLIVMDVEMPDTLSADVLKQLSKVLPDSKSSPEKFDASEAEECFLHDAAPGASRDTRSSLHDDDDDDDMDGGGQRAQCVHQ</sequence>
<dbReference type="GO" id="GO:0005524">
    <property type="term" value="F:ATP binding"/>
    <property type="evidence" value="ECO:0007669"/>
    <property type="project" value="InterPro"/>
</dbReference>
<keyword evidence="1 5" id="KW-0479">Metal-binding</keyword>
<dbReference type="Pfam" id="PF00684">
    <property type="entry name" value="DnaJ_CXXCXGXG"/>
    <property type="match status" value="1"/>
</dbReference>
<dbReference type="PROSITE" id="PS51188">
    <property type="entry name" value="ZF_CR"/>
    <property type="match status" value="1"/>
</dbReference>
<keyword evidence="2" id="KW-0677">Repeat</keyword>
<evidence type="ECO:0000259" key="8">
    <source>
        <dbReference type="PROSITE" id="PS51188"/>
    </source>
</evidence>
<dbReference type="AlphaFoldDB" id="A0A7S4GI47"/>
<evidence type="ECO:0000256" key="1">
    <source>
        <dbReference type="ARBA" id="ARBA00022723"/>
    </source>
</evidence>
<dbReference type="FunFam" id="2.10.230.10:FF:000010">
    <property type="entry name" value="Heat shock protein DnaJ, putative"/>
    <property type="match status" value="1"/>
</dbReference>
<feature type="domain" description="J" evidence="7">
    <location>
        <begin position="6"/>
        <end position="70"/>
    </location>
</feature>
<reference evidence="9" key="1">
    <citation type="submission" date="2021-01" db="EMBL/GenBank/DDBJ databases">
        <authorList>
            <person name="Corre E."/>
            <person name="Pelletier E."/>
            <person name="Niang G."/>
            <person name="Scheremetjew M."/>
            <person name="Finn R."/>
            <person name="Kale V."/>
            <person name="Holt S."/>
            <person name="Cochrane G."/>
            <person name="Meng A."/>
            <person name="Brown T."/>
            <person name="Cohen L."/>
        </authorList>
    </citation>
    <scope>NUCLEOTIDE SEQUENCE</scope>
    <source>
        <strain evidence="9">CCMP1594</strain>
    </source>
</reference>
<evidence type="ECO:0000256" key="4">
    <source>
        <dbReference type="ARBA" id="ARBA00022833"/>
    </source>
</evidence>
<dbReference type="CDD" id="cd06257">
    <property type="entry name" value="DnaJ"/>
    <property type="match status" value="1"/>
</dbReference>
<evidence type="ECO:0000256" key="2">
    <source>
        <dbReference type="ARBA" id="ARBA00022737"/>
    </source>
</evidence>
<name>A0A7S4GI47_9EUGL</name>
<dbReference type="EMBL" id="HBJA01142327">
    <property type="protein sequence ID" value="CAE0837691.1"/>
    <property type="molecule type" value="Transcribed_RNA"/>
</dbReference>
<keyword evidence="3 5" id="KW-0863">Zinc-finger</keyword>
<dbReference type="Pfam" id="PF01556">
    <property type="entry name" value="DnaJ_C"/>
    <property type="match status" value="1"/>
</dbReference>
<accession>A0A7S4GI47</accession>
<dbReference type="GO" id="GO:0008270">
    <property type="term" value="F:zinc ion binding"/>
    <property type="evidence" value="ECO:0007669"/>
    <property type="project" value="UniProtKB-KW"/>
</dbReference>
<evidence type="ECO:0000259" key="7">
    <source>
        <dbReference type="PROSITE" id="PS50076"/>
    </source>
</evidence>
<dbReference type="InterPro" id="IPR036869">
    <property type="entry name" value="J_dom_sf"/>
</dbReference>
<dbReference type="Gene3D" id="2.60.260.20">
    <property type="entry name" value="Urease metallochaperone UreE, N-terminal domain"/>
    <property type="match status" value="2"/>
</dbReference>
<dbReference type="FunFam" id="1.10.287.110:FF:000041">
    <property type="entry name" value="Chaperone protein DNAj, putative"/>
    <property type="match status" value="1"/>
</dbReference>
<dbReference type="SUPFAM" id="SSF46565">
    <property type="entry name" value="Chaperone J-domain"/>
    <property type="match status" value="1"/>
</dbReference>
<keyword evidence="4 5" id="KW-0862">Zinc</keyword>
<gene>
    <name evidence="9" type="ORF">EGYM00163_LOCUS49063</name>
</gene>
<feature type="region of interest" description="Disordered" evidence="6">
    <location>
        <begin position="354"/>
        <end position="409"/>
    </location>
</feature>
<dbReference type="GO" id="GO:0006457">
    <property type="term" value="P:protein folding"/>
    <property type="evidence" value="ECO:0007669"/>
    <property type="project" value="InterPro"/>
</dbReference>
<dbReference type="SUPFAM" id="SSF57938">
    <property type="entry name" value="DnaJ/Hsp40 cysteine-rich domain"/>
    <property type="match status" value="1"/>
</dbReference>
<dbReference type="GO" id="GO:0009408">
    <property type="term" value="P:response to heat"/>
    <property type="evidence" value="ECO:0007669"/>
    <property type="project" value="InterPro"/>
</dbReference>
<organism evidence="9">
    <name type="scientific">Eutreptiella gymnastica</name>
    <dbReference type="NCBI Taxonomy" id="73025"/>
    <lineage>
        <taxon>Eukaryota</taxon>
        <taxon>Discoba</taxon>
        <taxon>Euglenozoa</taxon>
        <taxon>Euglenida</taxon>
        <taxon>Spirocuta</taxon>
        <taxon>Euglenophyceae</taxon>
        <taxon>Eutreptiales</taxon>
        <taxon>Eutreptiaceae</taxon>
        <taxon>Eutreptiella</taxon>
    </lineage>
</organism>
<dbReference type="InterPro" id="IPR001623">
    <property type="entry name" value="DnaJ_domain"/>
</dbReference>
<dbReference type="Gene3D" id="1.10.287.110">
    <property type="entry name" value="DnaJ domain"/>
    <property type="match status" value="1"/>
</dbReference>
<dbReference type="GO" id="GO:0051082">
    <property type="term" value="F:unfolded protein binding"/>
    <property type="evidence" value="ECO:0007669"/>
    <property type="project" value="InterPro"/>
</dbReference>
<dbReference type="InterPro" id="IPR012724">
    <property type="entry name" value="DnaJ"/>
</dbReference>
<dbReference type="InterPro" id="IPR001305">
    <property type="entry name" value="HSP_DnaJ_Cys-rich_dom"/>
</dbReference>
<feature type="zinc finger region" description="CR-type" evidence="5">
    <location>
        <begin position="128"/>
        <end position="213"/>
    </location>
</feature>
<dbReference type="FunFam" id="2.60.260.20:FF:000003">
    <property type="entry name" value="DnaJ subfamily A member 2"/>
    <property type="match status" value="1"/>
</dbReference>
<dbReference type="Pfam" id="PF00226">
    <property type="entry name" value="DnaJ"/>
    <property type="match status" value="1"/>
</dbReference>
<dbReference type="PROSITE" id="PS50076">
    <property type="entry name" value="DNAJ_2"/>
    <property type="match status" value="1"/>
</dbReference>
<dbReference type="PROSITE" id="PS00636">
    <property type="entry name" value="DNAJ_1"/>
    <property type="match status" value="1"/>
</dbReference>
<dbReference type="InterPro" id="IPR036410">
    <property type="entry name" value="HSP_DnaJ_Cys-rich_dom_sf"/>
</dbReference>
<dbReference type="PANTHER" id="PTHR43888">
    <property type="entry name" value="DNAJ-LIKE-2, ISOFORM A-RELATED"/>
    <property type="match status" value="1"/>
</dbReference>
<feature type="domain" description="CR-type" evidence="8">
    <location>
        <begin position="128"/>
        <end position="213"/>
    </location>
</feature>
<dbReference type="SMART" id="SM00271">
    <property type="entry name" value="DnaJ"/>
    <property type="match status" value="1"/>
</dbReference>
<dbReference type="InterPro" id="IPR044713">
    <property type="entry name" value="DNJA1/2-like"/>
</dbReference>
<dbReference type="Gene3D" id="2.10.230.10">
    <property type="entry name" value="Heat shock protein DnaJ, cysteine-rich domain"/>
    <property type="match status" value="1"/>
</dbReference>
<evidence type="ECO:0000256" key="5">
    <source>
        <dbReference type="PROSITE-ProRule" id="PRU00546"/>
    </source>
</evidence>
<evidence type="ECO:0000313" key="9">
    <source>
        <dbReference type="EMBL" id="CAE0837691.1"/>
    </source>
</evidence>
<dbReference type="HAMAP" id="MF_01152">
    <property type="entry name" value="DnaJ"/>
    <property type="match status" value="1"/>
</dbReference>